<dbReference type="GO" id="GO:0006189">
    <property type="term" value="P:'de novo' IMP biosynthetic process"/>
    <property type="evidence" value="ECO:0007669"/>
    <property type="project" value="InterPro"/>
</dbReference>
<gene>
    <name evidence="8" type="ORF">A2696_00695</name>
</gene>
<dbReference type="InterPro" id="IPR029062">
    <property type="entry name" value="Class_I_gatase-like"/>
</dbReference>
<dbReference type="Pfam" id="PF13507">
    <property type="entry name" value="GATase_5"/>
    <property type="match status" value="1"/>
</dbReference>
<evidence type="ECO:0000256" key="2">
    <source>
        <dbReference type="ARBA" id="ARBA00022598"/>
    </source>
</evidence>
<dbReference type="GO" id="GO:0005737">
    <property type="term" value="C:cytoplasm"/>
    <property type="evidence" value="ECO:0007669"/>
    <property type="project" value="TreeGrafter"/>
</dbReference>
<dbReference type="NCBIfam" id="TIGR01737">
    <property type="entry name" value="FGAM_synth_I"/>
    <property type="match status" value="1"/>
</dbReference>
<dbReference type="GO" id="GO:0004642">
    <property type="term" value="F:phosphoribosylformylglycinamidine synthase activity"/>
    <property type="evidence" value="ECO:0007669"/>
    <property type="project" value="InterPro"/>
</dbReference>
<evidence type="ECO:0000256" key="1">
    <source>
        <dbReference type="ARBA" id="ARBA00022490"/>
    </source>
</evidence>
<evidence type="ECO:0000256" key="4">
    <source>
        <dbReference type="ARBA" id="ARBA00022755"/>
    </source>
</evidence>
<dbReference type="AlphaFoldDB" id="A0A1F5G0X1"/>
<sequence>MKPNVCILRADGINCDWELHYAFEKFGAVPEFVHINQLRDKSKRLKEFQILALPGGFSYGDDIASGKVLAVELISFLKDELQKFIAKKGLVLGICNGFQTLIRTGLLPFNNLGRMDATLAPNESGRFECRWVKIKTEDSKCLFLSGSDQALDLAVNHGEGKFFANDTNLKKIENQNLVVFRYVNEDGKPTQQYPQNPNSSLNAIAGVTDPTGRILGLMPHPEKFVDNTQHPNWRRFKGQILKPHGALIFENMIRFAKSS</sequence>
<dbReference type="PROSITE" id="PS51273">
    <property type="entry name" value="GATASE_TYPE_1"/>
    <property type="match status" value="1"/>
</dbReference>
<keyword evidence="1" id="KW-0963">Cytoplasm</keyword>
<dbReference type="SMART" id="SM01211">
    <property type="entry name" value="GATase_5"/>
    <property type="match status" value="1"/>
</dbReference>
<keyword evidence="4" id="KW-0658">Purine biosynthesis</keyword>
<dbReference type="PANTHER" id="PTHR10099">
    <property type="entry name" value="PHOSPHORIBOSYLFORMYLGLYCINAMIDINE SYNTHASE"/>
    <property type="match status" value="1"/>
</dbReference>
<keyword evidence="6" id="KW-0067">ATP-binding</keyword>
<dbReference type="SUPFAM" id="SSF52317">
    <property type="entry name" value="Class I glutamine amidotransferase-like"/>
    <property type="match status" value="1"/>
</dbReference>
<evidence type="ECO:0000313" key="8">
    <source>
        <dbReference type="EMBL" id="OGD85523.1"/>
    </source>
</evidence>
<keyword evidence="3" id="KW-0547">Nucleotide-binding</keyword>
<accession>A0A1F5G0X1</accession>
<evidence type="ECO:0000313" key="9">
    <source>
        <dbReference type="Proteomes" id="UP000177069"/>
    </source>
</evidence>
<dbReference type="GO" id="GO:0016787">
    <property type="term" value="F:hydrolase activity"/>
    <property type="evidence" value="ECO:0007669"/>
    <property type="project" value="UniProtKB-KW"/>
</dbReference>
<dbReference type="Proteomes" id="UP000177069">
    <property type="component" value="Unassembled WGS sequence"/>
</dbReference>
<name>A0A1F5G0X1_9BACT</name>
<organism evidence="8 9">
    <name type="scientific">Candidatus Curtissbacteria bacterium RIFCSPHIGHO2_01_FULL_41_13</name>
    <dbReference type="NCBI Taxonomy" id="1797745"/>
    <lineage>
        <taxon>Bacteria</taxon>
        <taxon>Candidatus Curtissiibacteriota</taxon>
    </lineage>
</organism>
<evidence type="ECO:0000256" key="7">
    <source>
        <dbReference type="ARBA" id="ARBA00022962"/>
    </source>
</evidence>
<evidence type="ECO:0000256" key="3">
    <source>
        <dbReference type="ARBA" id="ARBA00022741"/>
    </source>
</evidence>
<dbReference type="GO" id="GO:0005524">
    <property type="term" value="F:ATP binding"/>
    <property type="evidence" value="ECO:0007669"/>
    <property type="project" value="UniProtKB-KW"/>
</dbReference>
<dbReference type="EMBL" id="MFBA01000024">
    <property type="protein sequence ID" value="OGD85523.1"/>
    <property type="molecule type" value="Genomic_DNA"/>
</dbReference>
<evidence type="ECO:0000256" key="5">
    <source>
        <dbReference type="ARBA" id="ARBA00022801"/>
    </source>
</evidence>
<dbReference type="PIRSF" id="PIRSF001586">
    <property type="entry name" value="FGAM_synth_I"/>
    <property type="match status" value="1"/>
</dbReference>
<comment type="caution">
    <text evidence="8">The sequence shown here is derived from an EMBL/GenBank/DDBJ whole genome shotgun (WGS) entry which is preliminary data.</text>
</comment>
<evidence type="ECO:0000256" key="6">
    <source>
        <dbReference type="ARBA" id="ARBA00022840"/>
    </source>
</evidence>
<proteinExistence type="predicted"/>
<keyword evidence="7" id="KW-0315">Glutamine amidotransferase</keyword>
<reference evidence="8 9" key="1">
    <citation type="journal article" date="2016" name="Nat. Commun.">
        <title>Thousands of microbial genomes shed light on interconnected biogeochemical processes in an aquifer system.</title>
        <authorList>
            <person name="Anantharaman K."/>
            <person name="Brown C.T."/>
            <person name="Hug L.A."/>
            <person name="Sharon I."/>
            <person name="Castelle C.J."/>
            <person name="Probst A.J."/>
            <person name="Thomas B.C."/>
            <person name="Singh A."/>
            <person name="Wilkins M.J."/>
            <person name="Karaoz U."/>
            <person name="Brodie E.L."/>
            <person name="Williams K.H."/>
            <person name="Hubbard S.S."/>
            <person name="Banfield J.F."/>
        </authorList>
    </citation>
    <scope>NUCLEOTIDE SEQUENCE [LARGE SCALE GENOMIC DNA]</scope>
</reference>
<dbReference type="InterPro" id="IPR010075">
    <property type="entry name" value="PRibForGlyAmidine_synth_PurQ"/>
</dbReference>
<protein>
    <submittedName>
        <fullName evidence="8">Phosphoribosylformylglycinamidine synthase I</fullName>
    </submittedName>
</protein>
<keyword evidence="2" id="KW-0436">Ligase</keyword>
<keyword evidence="5" id="KW-0378">Hydrolase</keyword>
<dbReference type="Gene3D" id="3.40.50.880">
    <property type="match status" value="1"/>
</dbReference>
<dbReference type="PANTHER" id="PTHR10099:SF1">
    <property type="entry name" value="PHOSPHORIBOSYLFORMYLGLYCINAMIDINE SYNTHASE"/>
    <property type="match status" value="1"/>
</dbReference>